<dbReference type="InterPro" id="IPR041583">
    <property type="entry name" value="TetR_C_31"/>
</dbReference>
<dbReference type="Proteomes" id="UP000243528">
    <property type="component" value="Unassembled WGS sequence"/>
</dbReference>
<dbReference type="GO" id="GO:0003677">
    <property type="term" value="F:DNA binding"/>
    <property type="evidence" value="ECO:0007669"/>
    <property type="project" value="UniProtKB-UniRule"/>
</dbReference>
<protein>
    <submittedName>
        <fullName evidence="4">TetR family transcriptional regulator</fullName>
    </submittedName>
</protein>
<dbReference type="InterPro" id="IPR009057">
    <property type="entry name" value="Homeodomain-like_sf"/>
</dbReference>
<dbReference type="AlphaFoldDB" id="A0A2P8EBX8"/>
<organism evidence="4 5">
    <name type="scientific">Haloactinopolyspora alba</name>
    <dbReference type="NCBI Taxonomy" id="648780"/>
    <lineage>
        <taxon>Bacteria</taxon>
        <taxon>Bacillati</taxon>
        <taxon>Actinomycetota</taxon>
        <taxon>Actinomycetes</taxon>
        <taxon>Jiangellales</taxon>
        <taxon>Jiangellaceae</taxon>
        <taxon>Haloactinopolyspora</taxon>
    </lineage>
</organism>
<evidence type="ECO:0000313" key="4">
    <source>
        <dbReference type="EMBL" id="PSL06937.1"/>
    </source>
</evidence>
<dbReference type="Gene3D" id="1.10.357.10">
    <property type="entry name" value="Tetracycline Repressor, domain 2"/>
    <property type="match status" value="1"/>
</dbReference>
<dbReference type="Pfam" id="PF17940">
    <property type="entry name" value="TetR_C_31"/>
    <property type="match status" value="1"/>
</dbReference>
<dbReference type="InterPro" id="IPR001647">
    <property type="entry name" value="HTH_TetR"/>
</dbReference>
<feature type="domain" description="HTH tetR-type" evidence="3">
    <location>
        <begin position="7"/>
        <end position="67"/>
    </location>
</feature>
<feature type="DNA-binding region" description="H-T-H motif" evidence="2">
    <location>
        <begin position="30"/>
        <end position="49"/>
    </location>
</feature>
<dbReference type="EMBL" id="PYGE01000002">
    <property type="protein sequence ID" value="PSL06937.1"/>
    <property type="molecule type" value="Genomic_DNA"/>
</dbReference>
<keyword evidence="5" id="KW-1185">Reference proteome</keyword>
<evidence type="ECO:0000256" key="1">
    <source>
        <dbReference type="ARBA" id="ARBA00023125"/>
    </source>
</evidence>
<accession>A0A2P8EBX8</accession>
<gene>
    <name evidence="4" type="ORF">CLV30_102326</name>
</gene>
<evidence type="ECO:0000256" key="2">
    <source>
        <dbReference type="PROSITE-ProRule" id="PRU00335"/>
    </source>
</evidence>
<proteinExistence type="predicted"/>
<comment type="caution">
    <text evidence="4">The sequence shown here is derived from an EMBL/GenBank/DDBJ whole genome shotgun (WGS) entry which is preliminary data.</text>
</comment>
<dbReference type="Pfam" id="PF00440">
    <property type="entry name" value="TetR_N"/>
    <property type="match status" value="1"/>
</dbReference>
<dbReference type="PROSITE" id="PS50977">
    <property type="entry name" value="HTH_TETR_2"/>
    <property type="match status" value="1"/>
</dbReference>
<dbReference type="OrthoDB" id="6929199at2"/>
<keyword evidence="1 2" id="KW-0238">DNA-binding</keyword>
<evidence type="ECO:0000313" key="5">
    <source>
        <dbReference type="Proteomes" id="UP000243528"/>
    </source>
</evidence>
<sequence>MATSKGERRRALLTDAARSVLVSGGLDAVSHRAVAAAAGVPLGATTYYFTDLGDLRRAAVDASVDADLERMRRTVSVLSVESRAAEHTAELVTGLLTPAADDELLAWYERYVGAAREPLFAAAARRTNDAAREHVDAVLTASGHGGVLPADVVLAIVDGAVVGALATGGRAPRQAAAGALATVLEMTNGGPPRR</sequence>
<name>A0A2P8EBX8_9ACTN</name>
<reference evidence="4 5" key="1">
    <citation type="submission" date="2018-03" db="EMBL/GenBank/DDBJ databases">
        <title>Genomic Encyclopedia of Archaeal and Bacterial Type Strains, Phase II (KMG-II): from individual species to whole genera.</title>
        <authorList>
            <person name="Goeker M."/>
        </authorList>
    </citation>
    <scope>NUCLEOTIDE SEQUENCE [LARGE SCALE GENOMIC DNA]</scope>
    <source>
        <strain evidence="4 5">DSM 45211</strain>
    </source>
</reference>
<evidence type="ECO:0000259" key="3">
    <source>
        <dbReference type="PROSITE" id="PS50977"/>
    </source>
</evidence>
<dbReference type="RefSeq" id="WP_106535926.1">
    <property type="nucleotide sequence ID" value="NZ_ML142898.1"/>
</dbReference>
<dbReference type="SUPFAM" id="SSF46689">
    <property type="entry name" value="Homeodomain-like"/>
    <property type="match status" value="1"/>
</dbReference>